<organism evidence="1 2">
    <name type="scientific">Paramecium tetraurelia</name>
    <dbReference type="NCBI Taxonomy" id="5888"/>
    <lineage>
        <taxon>Eukaryota</taxon>
        <taxon>Sar</taxon>
        <taxon>Alveolata</taxon>
        <taxon>Ciliophora</taxon>
        <taxon>Intramacronucleata</taxon>
        <taxon>Oligohymenophorea</taxon>
        <taxon>Peniculida</taxon>
        <taxon>Parameciidae</taxon>
        <taxon>Paramecium</taxon>
    </lineage>
</organism>
<evidence type="ECO:0000313" key="1">
    <source>
        <dbReference type="EMBL" id="CAK80819.1"/>
    </source>
</evidence>
<accession>A0DCQ2</accession>
<reference evidence="1 2" key="1">
    <citation type="journal article" date="2006" name="Nature">
        <title>Global trends of whole-genome duplications revealed by the ciliate Paramecium tetraurelia.</title>
        <authorList>
            <consortium name="Genoscope"/>
            <person name="Aury J.-M."/>
            <person name="Jaillon O."/>
            <person name="Duret L."/>
            <person name="Noel B."/>
            <person name="Jubin C."/>
            <person name="Porcel B.M."/>
            <person name="Segurens B."/>
            <person name="Daubin V."/>
            <person name="Anthouard V."/>
            <person name="Aiach N."/>
            <person name="Arnaiz O."/>
            <person name="Billaut A."/>
            <person name="Beisson J."/>
            <person name="Blanc I."/>
            <person name="Bouhouche K."/>
            <person name="Camara F."/>
            <person name="Duharcourt S."/>
            <person name="Guigo R."/>
            <person name="Gogendeau D."/>
            <person name="Katinka M."/>
            <person name="Keller A.-M."/>
            <person name="Kissmehl R."/>
            <person name="Klotz C."/>
            <person name="Koll F."/>
            <person name="Le Moue A."/>
            <person name="Lepere C."/>
            <person name="Malinsky S."/>
            <person name="Nowacki M."/>
            <person name="Nowak J.K."/>
            <person name="Plattner H."/>
            <person name="Poulain J."/>
            <person name="Ruiz F."/>
            <person name="Serrano V."/>
            <person name="Zagulski M."/>
            <person name="Dessen P."/>
            <person name="Betermier M."/>
            <person name="Weissenbach J."/>
            <person name="Scarpelli C."/>
            <person name="Schachter V."/>
            <person name="Sperling L."/>
            <person name="Meyer E."/>
            <person name="Cohen J."/>
            <person name="Wincker P."/>
        </authorList>
    </citation>
    <scope>NUCLEOTIDE SEQUENCE [LARGE SCALE GENOMIC DNA]</scope>
    <source>
        <strain evidence="1 2">Stock d4-2</strain>
    </source>
</reference>
<evidence type="ECO:0000313" key="2">
    <source>
        <dbReference type="Proteomes" id="UP000000600"/>
    </source>
</evidence>
<sequence>MLQWEIISYFKNDRLQNFDEIIVQIEGVYDKIVKNSNEWKYHYLWVQMVGQIIQYNPFLTKHKLSQQISELNIEGRSDQIWKEFQKKGLLILMNHTNGQAVIQLEKLHNKQLSQIDRTILETVFKESEIFLLLKDFLINEQFQNIPFSFGSYLNSKFENFEGKILQNNENILTIQNIKRFLCFLIPSKLLTLIQQNDENLDEVIKICKNFMVDKKGNETTICKISQQQIKRIIQRLEDYFQNIYDIIKLMSLNQNYEKEMCFDNKDFEELNNLLRLQERFQLFIILDERIQAKGKNGFDHNHVIQDWIQLILEELKKELNFSFHNKPTIYQEKKQNS</sequence>
<dbReference type="RefSeq" id="XP_001448216.1">
    <property type="nucleotide sequence ID" value="XM_001448179.1"/>
</dbReference>
<name>A0DCQ2_PARTE</name>
<gene>
    <name evidence="1" type="ORF">GSPATT00039410001</name>
</gene>
<dbReference type="InParanoid" id="A0DCQ2"/>
<dbReference type="EMBL" id="CT868376">
    <property type="protein sequence ID" value="CAK80819.1"/>
    <property type="molecule type" value="Genomic_DNA"/>
</dbReference>
<dbReference type="Proteomes" id="UP000000600">
    <property type="component" value="Unassembled WGS sequence"/>
</dbReference>
<keyword evidence="2" id="KW-1185">Reference proteome</keyword>
<dbReference type="GeneID" id="5034001"/>
<dbReference type="HOGENOM" id="CLU_825034_0_0_1"/>
<proteinExistence type="predicted"/>
<dbReference type="OrthoDB" id="323118at2759"/>
<protein>
    <submittedName>
        <fullName evidence="1">Uncharacterized protein</fullName>
    </submittedName>
</protein>
<dbReference type="KEGG" id="ptm:GSPATT00039410001"/>
<dbReference type="AlphaFoldDB" id="A0DCQ2"/>